<dbReference type="InterPro" id="IPR007374">
    <property type="entry name" value="ASCH_domain"/>
</dbReference>
<comment type="catalytic activity">
    <reaction evidence="2">
        <text>N(4)-acetylcytosine + H2O = cytosine + acetate + H(+)</text>
        <dbReference type="Rhea" id="RHEA:62940"/>
        <dbReference type="ChEBI" id="CHEBI:15377"/>
        <dbReference type="ChEBI" id="CHEBI:15378"/>
        <dbReference type="ChEBI" id="CHEBI:16040"/>
        <dbReference type="ChEBI" id="CHEBI:30089"/>
        <dbReference type="ChEBI" id="CHEBI:146134"/>
        <dbReference type="EC" id="3.5.1.135"/>
    </reaction>
</comment>
<proteinExistence type="inferred from homology"/>
<reference evidence="4 5" key="1">
    <citation type="journal article" date="2012" name="PLoS ONE">
        <title>Edwardsiella comparative phylogenomics reveal the new intra/inter-species taxonomic relationships, virulence evolution and niche adaptation mechanisms.</title>
        <authorList>
            <person name="Yang M."/>
            <person name="Lv Y."/>
            <person name="Xiao J."/>
            <person name="Wu H."/>
            <person name="Zheng H."/>
            <person name="Liu Q."/>
            <person name="Zhang Y."/>
            <person name="Wang Q."/>
        </authorList>
    </citation>
    <scope>NUCLEOTIDE SEQUENCE [LARGE SCALE GENOMIC DNA]</scope>
    <source>
        <strain evidence="5">080813</strain>
    </source>
</reference>
<dbReference type="NCBIfam" id="NF003443">
    <property type="entry name" value="PRK04980.1"/>
    <property type="match status" value="1"/>
</dbReference>
<feature type="active site" description="Proton donor" evidence="2">
    <location>
        <position position="73"/>
    </location>
</feature>
<protein>
    <recommendedName>
        <fullName evidence="2">N(4)-acetylcytidine amidohydrolase</fullName>
        <shortName evidence="2">ac4C amidohydrolase</shortName>
        <ecNumber evidence="2">3.5.1.135</ecNumber>
    </recommendedName>
</protein>
<dbReference type="Proteomes" id="UP000028681">
    <property type="component" value="Chromosome"/>
</dbReference>
<evidence type="ECO:0000313" key="5">
    <source>
        <dbReference type="Proteomes" id="UP000028681"/>
    </source>
</evidence>
<dbReference type="PANTHER" id="PTHR38088:SF2">
    <property type="entry name" value="UCP029143 FAMILY PROTEIN"/>
    <property type="match status" value="1"/>
</dbReference>
<evidence type="ECO:0000256" key="2">
    <source>
        <dbReference type="HAMAP-Rule" id="MF_00684"/>
    </source>
</evidence>
<name>A0A076LUC0_9GAMM</name>
<evidence type="ECO:0000313" key="4">
    <source>
        <dbReference type="EMBL" id="AIJ10287.1"/>
    </source>
</evidence>
<dbReference type="GO" id="GO:0005829">
    <property type="term" value="C:cytosol"/>
    <property type="evidence" value="ECO:0007669"/>
    <property type="project" value="TreeGrafter"/>
</dbReference>
<dbReference type="Gene3D" id="2.30.130.30">
    <property type="entry name" value="Hypothetical protein"/>
    <property type="match status" value="1"/>
</dbReference>
<evidence type="ECO:0000259" key="3">
    <source>
        <dbReference type="SMART" id="SM01022"/>
    </source>
</evidence>
<accession>A0A076LUC0</accession>
<feature type="active site" description="Nucleophile" evidence="2">
    <location>
        <position position="23"/>
    </location>
</feature>
<organism evidence="4 5">
    <name type="scientific">Edwardsiella anguillarum ET080813</name>
    <dbReference type="NCBI Taxonomy" id="667120"/>
    <lineage>
        <taxon>Bacteria</taxon>
        <taxon>Pseudomonadati</taxon>
        <taxon>Pseudomonadota</taxon>
        <taxon>Gammaproteobacteria</taxon>
        <taxon>Enterobacterales</taxon>
        <taxon>Hafniaceae</taxon>
        <taxon>Edwardsiella</taxon>
    </lineage>
</organism>
<dbReference type="HOGENOM" id="CLU_152586_0_0_6"/>
<feature type="domain" description="ASCH" evidence="3">
    <location>
        <begin position="5"/>
        <end position="103"/>
    </location>
</feature>
<comment type="catalytic activity">
    <reaction evidence="2">
        <text>N(4)-acetyl-2'-deoxycytidine + H2O = 2'-deoxycytidine + acetate + H(+)</text>
        <dbReference type="Rhea" id="RHEA:62936"/>
        <dbReference type="ChEBI" id="CHEBI:15377"/>
        <dbReference type="ChEBI" id="CHEBI:15378"/>
        <dbReference type="ChEBI" id="CHEBI:15698"/>
        <dbReference type="ChEBI" id="CHEBI:30089"/>
        <dbReference type="ChEBI" id="CHEBI:146133"/>
        <dbReference type="EC" id="3.5.1.135"/>
    </reaction>
</comment>
<comment type="catalytic activity">
    <reaction evidence="2">
        <text>N(4)-acetylcytidine + H2O = cytidine + acetate + H(+)</text>
        <dbReference type="Rhea" id="RHEA:62932"/>
        <dbReference type="ChEBI" id="CHEBI:15377"/>
        <dbReference type="ChEBI" id="CHEBI:15378"/>
        <dbReference type="ChEBI" id="CHEBI:17562"/>
        <dbReference type="ChEBI" id="CHEBI:30089"/>
        <dbReference type="ChEBI" id="CHEBI:70989"/>
        <dbReference type="EC" id="3.5.1.135"/>
    </reaction>
</comment>
<comment type="similarity">
    <text evidence="2">Belongs to the N(4)-acetylcytidine amidohydrolase family.</text>
</comment>
<gene>
    <name evidence="4" type="ORF">ETEE_3877</name>
</gene>
<dbReference type="InterPro" id="IPR008314">
    <property type="entry name" value="AC4CH"/>
</dbReference>
<comment type="function">
    <text evidence="2">Catalyzes the hydrolysis of N(4)-acetylcytidine (ac4C).</text>
</comment>
<sequence length="107" mass="12010">MTPDITFYRRFQADILAGRKTITIRDDSESHFQPGQRLTVGRYEDGIPFCEIEVIDVTPVTLAQLNAQHAAQENMTLDALRGVIGEIYPQVDRLYVIAFSLVRALAG</sequence>
<dbReference type="GeneID" id="33941239"/>
<dbReference type="HAMAP" id="MF_00684">
    <property type="entry name" value="ac4C_amidohydr"/>
    <property type="match status" value="1"/>
</dbReference>
<dbReference type="Pfam" id="PF04266">
    <property type="entry name" value="ASCH"/>
    <property type="match status" value="1"/>
</dbReference>
<keyword evidence="1 2" id="KW-0378">Hydrolase</keyword>
<feature type="active site" description="Proton acceptor" evidence="2">
    <location>
        <position position="20"/>
    </location>
</feature>
<dbReference type="AlphaFoldDB" id="A0A076LUC0"/>
<dbReference type="SUPFAM" id="SSF88697">
    <property type="entry name" value="PUA domain-like"/>
    <property type="match status" value="1"/>
</dbReference>
<dbReference type="GO" id="GO:0016813">
    <property type="term" value="F:hydrolase activity, acting on carbon-nitrogen (but not peptide) bonds, in linear amidines"/>
    <property type="evidence" value="ECO:0007669"/>
    <property type="project" value="UniProtKB-UniRule"/>
</dbReference>
<dbReference type="PANTHER" id="PTHR38088">
    <property type="entry name" value="UCP029143 FAMILY PROTEIN"/>
    <property type="match status" value="1"/>
</dbReference>
<dbReference type="CDD" id="cd06552">
    <property type="entry name" value="ASCH_yqfb_like"/>
    <property type="match status" value="1"/>
</dbReference>
<dbReference type="PIRSF" id="PIRSF029143">
    <property type="entry name" value="UCP029143"/>
    <property type="match status" value="1"/>
</dbReference>
<dbReference type="KEGG" id="ete:ETEE_3877"/>
<dbReference type="SMART" id="SM01022">
    <property type="entry name" value="ASCH"/>
    <property type="match status" value="1"/>
</dbReference>
<dbReference type="EC" id="3.5.1.135" evidence="2"/>
<dbReference type="RefSeq" id="WP_034163351.1">
    <property type="nucleotide sequence ID" value="NZ_CP006664.1"/>
</dbReference>
<dbReference type="InterPro" id="IPR015947">
    <property type="entry name" value="PUA-like_sf"/>
</dbReference>
<evidence type="ECO:0000256" key="1">
    <source>
        <dbReference type="ARBA" id="ARBA00022801"/>
    </source>
</evidence>
<dbReference type="EMBL" id="CP006664">
    <property type="protein sequence ID" value="AIJ10287.1"/>
    <property type="molecule type" value="Genomic_DNA"/>
</dbReference>